<gene>
    <name evidence="3" type="ORF">GCM10025875_03740</name>
</gene>
<keyword evidence="2" id="KW-0472">Membrane</keyword>
<dbReference type="Gene3D" id="2.130.10.10">
    <property type="entry name" value="YVTN repeat-like/Quinoprotein amine dehydrogenase"/>
    <property type="match status" value="1"/>
</dbReference>
<name>A0AA37UWJ3_9MICO</name>
<organism evidence="3 4">
    <name type="scientific">Litorihabitans aurantiacus</name>
    <dbReference type="NCBI Taxonomy" id="1930061"/>
    <lineage>
        <taxon>Bacteria</taxon>
        <taxon>Bacillati</taxon>
        <taxon>Actinomycetota</taxon>
        <taxon>Actinomycetes</taxon>
        <taxon>Micrococcales</taxon>
        <taxon>Beutenbergiaceae</taxon>
        <taxon>Litorihabitans</taxon>
    </lineage>
</organism>
<dbReference type="EMBL" id="BSUM01000001">
    <property type="protein sequence ID" value="GMA30382.1"/>
    <property type="molecule type" value="Genomic_DNA"/>
</dbReference>
<proteinExistence type="predicted"/>
<keyword evidence="4" id="KW-1185">Reference proteome</keyword>
<feature type="region of interest" description="Disordered" evidence="1">
    <location>
        <begin position="31"/>
        <end position="73"/>
    </location>
</feature>
<dbReference type="RefSeq" id="WP_284249013.1">
    <property type="nucleotide sequence ID" value="NZ_BSUM01000001.1"/>
</dbReference>
<evidence type="ECO:0000313" key="3">
    <source>
        <dbReference type="EMBL" id="GMA30382.1"/>
    </source>
</evidence>
<dbReference type="AlphaFoldDB" id="A0AA37UWJ3"/>
<protein>
    <recommendedName>
        <fullName evidence="5">Photosynthesis system II assembly factor Ycf48/Hcf136-like domain-containing protein</fullName>
    </recommendedName>
</protein>
<reference evidence="3" key="2">
    <citation type="submission" date="2023-02" db="EMBL/GenBank/DDBJ databases">
        <authorList>
            <person name="Sun Q."/>
            <person name="Mori K."/>
        </authorList>
    </citation>
    <scope>NUCLEOTIDE SEQUENCE</scope>
    <source>
        <strain evidence="3">NBRC 112290</strain>
    </source>
</reference>
<keyword evidence="2" id="KW-1133">Transmembrane helix</keyword>
<feature type="transmembrane region" description="Helical" evidence="2">
    <location>
        <begin position="7"/>
        <end position="27"/>
    </location>
</feature>
<comment type="caution">
    <text evidence="3">The sequence shown here is derived from an EMBL/GenBank/DDBJ whole genome shotgun (WGS) entry which is preliminary data.</text>
</comment>
<dbReference type="Proteomes" id="UP001157161">
    <property type="component" value="Unassembled WGS sequence"/>
</dbReference>
<dbReference type="InterPro" id="IPR015943">
    <property type="entry name" value="WD40/YVTN_repeat-like_dom_sf"/>
</dbReference>
<evidence type="ECO:0000313" key="4">
    <source>
        <dbReference type="Proteomes" id="UP001157161"/>
    </source>
</evidence>
<sequence>MRAGRTWGIAVMAVLVVANAVVVAALLSQSTPGGAEALPPETVASPPLPEVPQEPVTSAPPEEMEEPDTENSQAAAIPVTTAVRQIVGVDDETAWRATLASCGQGAAIVERTLDGGASWEATELDVDSVVRLRATDASSAFVVGAVQDCATALAATTDGGDTWNRADATLSSAWFLAPTDRTFVAGPRGDAPVPCPAEAVDLAAVDAQRGAVLCQDGSIAVSDDGGQSWTTTVSVAGARALTQDGPSYAVATFEGPCEALSIYDVSSAGQAQAEPFSCAPVASAAEVAVSVTGDLMWVWSGSELAISRDGGQTW</sequence>
<evidence type="ECO:0000256" key="2">
    <source>
        <dbReference type="SAM" id="Phobius"/>
    </source>
</evidence>
<evidence type="ECO:0000256" key="1">
    <source>
        <dbReference type="SAM" id="MobiDB-lite"/>
    </source>
</evidence>
<accession>A0AA37UWJ3</accession>
<reference evidence="3" key="1">
    <citation type="journal article" date="2014" name="Int. J. Syst. Evol. Microbiol.">
        <title>Complete genome sequence of Corynebacterium casei LMG S-19264T (=DSM 44701T), isolated from a smear-ripened cheese.</title>
        <authorList>
            <consortium name="US DOE Joint Genome Institute (JGI-PGF)"/>
            <person name="Walter F."/>
            <person name="Albersmeier A."/>
            <person name="Kalinowski J."/>
            <person name="Ruckert C."/>
        </authorList>
    </citation>
    <scope>NUCLEOTIDE SEQUENCE</scope>
    <source>
        <strain evidence="3">NBRC 112290</strain>
    </source>
</reference>
<dbReference type="SUPFAM" id="SSF110296">
    <property type="entry name" value="Oligoxyloglucan reducing end-specific cellobiohydrolase"/>
    <property type="match status" value="1"/>
</dbReference>
<keyword evidence="2" id="KW-0812">Transmembrane</keyword>
<evidence type="ECO:0008006" key="5">
    <source>
        <dbReference type="Google" id="ProtNLM"/>
    </source>
</evidence>